<keyword evidence="5 7" id="KW-1133">Transmembrane helix</keyword>
<dbReference type="PROSITE" id="PS50928">
    <property type="entry name" value="ABC_TM1"/>
    <property type="match status" value="1"/>
</dbReference>
<evidence type="ECO:0000313" key="9">
    <source>
        <dbReference type="EMBL" id="TDF98664.1"/>
    </source>
</evidence>
<dbReference type="EMBL" id="SMRT01000003">
    <property type="protein sequence ID" value="TDF98664.1"/>
    <property type="molecule type" value="Genomic_DNA"/>
</dbReference>
<protein>
    <submittedName>
        <fullName evidence="9">Sugar ABC transporter permease</fullName>
    </submittedName>
</protein>
<name>A0A4V2ZTZ3_9BACL</name>
<keyword evidence="4 7" id="KW-0812">Transmembrane</keyword>
<evidence type="ECO:0000256" key="6">
    <source>
        <dbReference type="ARBA" id="ARBA00023136"/>
    </source>
</evidence>
<dbReference type="InterPro" id="IPR000515">
    <property type="entry name" value="MetI-like"/>
</dbReference>
<dbReference type="GO" id="GO:0005886">
    <property type="term" value="C:plasma membrane"/>
    <property type="evidence" value="ECO:0007669"/>
    <property type="project" value="UniProtKB-SubCell"/>
</dbReference>
<dbReference type="InterPro" id="IPR051393">
    <property type="entry name" value="ABC_transporter_permease"/>
</dbReference>
<feature type="transmembrane region" description="Helical" evidence="7">
    <location>
        <begin position="159"/>
        <end position="184"/>
    </location>
</feature>
<dbReference type="Pfam" id="PF00528">
    <property type="entry name" value="BPD_transp_1"/>
    <property type="match status" value="1"/>
</dbReference>
<comment type="similarity">
    <text evidence="7">Belongs to the binding-protein-dependent transport system permease family.</text>
</comment>
<keyword evidence="2 7" id="KW-0813">Transport</keyword>
<keyword evidence="6 7" id="KW-0472">Membrane</keyword>
<keyword evidence="10" id="KW-1185">Reference proteome</keyword>
<feature type="transmembrane region" description="Helical" evidence="7">
    <location>
        <begin position="111"/>
        <end position="131"/>
    </location>
</feature>
<sequence>MPLKMLLRKNHFSDPVAYLLIAPFYLMFLYFIFIPALEVIVYSFTDFNLFEQKHFIGLNNYVKLLKDDVFLKSIQNTLIYLLFTIVPMMALGMLAAVVMNIKWVNTKVARTFIFTPYIVSMVAVSMVWMLLYDPSHGIFNRILIALGMSPKEWLIDPQWSLFSIVLMSIWKGVGYNMIIFLAGLQGIPRDLYEAADVDGAGKWHQFIHITVPMLAPATFFLFVTGIIASFNVFEQVNVMTAGGPVNSTTTIVHQIYLRAFTEFKMGYASAQSVVLLLGVLLITVLNMKFGASKHKK</sequence>
<proteinExistence type="inferred from homology"/>
<dbReference type="Gene3D" id="1.10.3720.10">
    <property type="entry name" value="MetI-like"/>
    <property type="match status" value="1"/>
</dbReference>
<evidence type="ECO:0000256" key="2">
    <source>
        <dbReference type="ARBA" id="ARBA00022448"/>
    </source>
</evidence>
<comment type="caution">
    <text evidence="9">The sequence shown here is derived from an EMBL/GenBank/DDBJ whole genome shotgun (WGS) entry which is preliminary data.</text>
</comment>
<evidence type="ECO:0000256" key="7">
    <source>
        <dbReference type="RuleBase" id="RU363032"/>
    </source>
</evidence>
<dbReference type="PANTHER" id="PTHR30193:SF37">
    <property type="entry name" value="INNER MEMBRANE ABC TRANSPORTER PERMEASE PROTEIN YCJO"/>
    <property type="match status" value="1"/>
</dbReference>
<keyword evidence="3" id="KW-1003">Cell membrane</keyword>
<accession>A0A4V2ZTZ3</accession>
<dbReference type="OrthoDB" id="9809173at2"/>
<dbReference type="Proteomes" id="UP000295636">
    <property type="component" value="Unassembled WGS sequence"/>
</dbReference>
<feature type="transmembrane region" description="Helical" evidence="7">
    <location>
        <begin position="78"/>
        <end position="99"/>
    </location>
</feature>
<feature type="transmembrane region" description="Helical" evidence="7">
    <location>
        <begin position="205"/>
        <end position="230"/>
    </location>
</feature>
<evidence type="ECO:0000256" key="5">
    <source>
        <dbReference type="ARBA" id="ARBA00022989"/>
    </source>
</evidence>
<evidence type="ECO:0000313" key="10">
    <source>
        <dbReference type="Proteomes" id="UP000295636"/>
    </source>
</evidence>
<evidence type="ECO:0000256" key="1">
    <source>
        <dbReference type="ARBA" id="ARBA00004651"/>
    </source>
</evidence>
<reference evidence="9 10" key="1">
    <citation type="submission" date="2019-03" db="EMBL/GenBank/DDBJ databases">
        <title>This is whole genome sequence of Paenibacillus sp MS74 strain.</title>
        <authorList>
            <person name="Trinh H.N."/>
        </authorList>
    </citation>
    <scope>NUCLEOTIDE SEQUENCE [LARGE SCALE GENOMIC DNA]</scope>
    <source>
        <strain evidence="9 10">MS74</strain>
    </source>
</reference>
<dbReference type="InterPro" id="IPR035906">
    <property type="entry name" value="MetI-like_sf"/>
</dbReference>
<dbReference type="RefSeq" id="WP_133226929.1">
    <property type="nucleotide sequence ID" value="NZ_SMRT01000003.1"/>
</dbReference>
<evidence type="ECO:0000256" key="4">
    <source>
        <dbReference type="ARBA" id="ARBA00022692"/>
    </source>
</evidence>
<dbReference type="GO" id="GO:0055085">
    <property type="term" value="P:transmembrane transport"/>
    <property type="evidence" value="ECO:0007669"/>
    <property type="project" value="InterPro"/>
</dbReference>
<gene>
    <name evidence="9" type="ORF">E1757_08990</name>
</gene>
<evidence type="ECO:0000256" key="3">
    <source>
        <dbReference type="ARBA" id="ARBA00022475"/>
    </source>
</evidence>
<dbReference type="SUPFAM" id="SSF161098">
    <property type="entry name" value="MetI-like"/>
    <property type="match status" value="1"/>
</dbReference>
<dbReference type="AlphaFoldDB" id="A0A4V2ZTZ3"/>
<dbReference type="CDD" id="cd06261">
    <property type="entry name" value="TM_PBP2"/>
    <property type="match status" value="1"/>
</dbReference>
<comment type="subcellular location">
    <subcellularLocation>
        <location evidence="1 7">Cell membrane</location>
        <topology evidence="1 7">Multi-pass membrane protein</topology>
    </subcellularLocation>
</comment>
<feature type="transmembrane region" description="Helical" evidence="7">
    <location>
        <begin position="16"/>
        <end position="44"/>
    </location>
</feature>
<dbReference type="PANTHER" id="PTHR30193">
    <property type="entry name" value="ABC TRANSPORTER PERMEASE PROTEIN"/>
    <property type="match status" value="1"/>
</dbReference>
<organism evidence="9 10">
    <name type="scientific">Paenibacillus piri</name>
    <dbReference type="NCBI Taxonomy" id="2547395"/>
    <lineage>
        <taxon>Bacteria</taxon>
        <taxon>Bacillati</taxon>
        <taxon>Bacillota</taxon>
        <taxon>Bacilli</taxon>
        <taxon>Bacillales</taxon>
        <taxon>Paenibacillaceae</taxon>
        <taxon>Paenibacillus</taxon>
    </lineage>
</organism>
<feature type="transmembrane region" description="Helical" evidence="7">
    <location>
        <begin position="267"/>
        <end position="287"/>
    </location>
</feature>
<evidence type="ECO:0000259" key="8">
    <source>
        <dbReference type="PROSITE" id="PS50928"/>
    </source>
</evidence>
<feature type="domain" description="ABC transmembrane type-1" evidence="8">
    <location>
        <begin position="74"/>
        <end position="286"/>
    </location>
</feature>